<name>A0A059D4U9_EUCGR</name>
<dbReference type="AlphaFoldDB" id="A0A059D4U9"/>
<feature type="signal peptide" evidence="1">
    <location>
        <begin position="1"/>
        <end position="28"/>
    </location>
</feature>
<feature type="chain" id="PRO_5001575851" description="Bifunctional inhibitor/plant lipid transfer protein/seed storage helical domain-containing protein" evidence="1">
    <location>
        <begin position="29"/>
        <end position="94"/>
    </location>
</feature>
<organism evidence="2">
    <name type="scientific">Eucalyptus grandis</name>
    <name type="common">Flooded gum</name>
    <dbReference type="NCBI Taxonomy" id="71139"/>
    <lineage>
        <taxon>Eukaryota</taxon>
        <taxon>Viridiplantae</taxon>
        <taxon>Streptophyta</taxon>
        <taxon>Embryophyta</taxon>
        <taxon>Tracheophyta</taxon>
        <taxon>Spermatophyta</taxon>
        <taxon>Magnoliopsida</taxon>
        <taxon>eudicotyledons</taxon>
        <taxon>Gunneridae</taxon>
        <taxon>Pentapetalae</taxon>
        <taxon>rosids</taxon>
        <taxon>malvids</taxon>
        <taxon>Myrtales</taxon>
        <taxon>Myrtaceae</taxon>
        <taxon>Myrtoideae</taxon>
        <taxon>Eucalypteae</taxon>
        <taxon>Eucalyptus</taxon>
    </lineage>
</organism>
<sequence length="94" mass="9744">MEVTSSKRMGSPMFVAALLLWSAIGAKADQSAKCISLCTLLCASDPVPNECIQTCLKGCLGQSSSSVASGLCNVGCFLSTCSDRHPGNNLCIKI</sequence>
<evidence type="ECO:0000313" key="2">
    <source>
        <dbReference type="EMBL" id="KCW85250.1"/>
    </source>
</evidence>
<evidence type="ECO:0008006" key="3">
    <source>
        <dbReference type="Google" id="ProtNLM"/>
    </source>
</evidence>
<dbReference type="Gramene" id="KCW85250">
    <property type="protein sequence ID" value="KCW85250"/>
    <property type="gene ID" value="EUGRSUZ_B02100"/>
</dbReference>
<reference evidence="2" key="1">
    <citation type="submission" date="2013-07" db="EMBL/GenBank/DDBJ databases">
        <title>The genome of Eucalyptus grandis.</title>
        <authorList>
            <person name="Schmutz J."/>
            <person name="Hayes R."/>
            <person name="Myburg A."/>
            <person name="Tuskan G."/>
            <person name="Grattapaglia D."/>
            <person name="Rokhsar D.S."/>
        </authorList>
    </citation>
    <scope>NUCLEOTIDE SEQUENCE</scope>
    <source>
        <tissue evidence="2">Leaf extractions</tissue>
    </source>
</reference>
<dbReference type="EMBL" id="KK198754">
    <property type="protein sequence ID" value="KCW85250.1"/>
    <property type="molecule type" value="Genomic_DNA"/>
</dbReference>
<accession>A0A059D4U9</accession>
<protein>
    <recommendedName>
        <fullName evidence="3">Bifunctional inhibitor/plant lipid transfer protein/seed storage helical domain-containing protein</fullName>
    </recommendedName>
</protein>
<evidence type="ECO:0000256" key="1">
    <source>
        <dbReference type="SAM" id="SignalP"/>
    </source>
</evidence>
<keyword evidence="1" id="KW-0732">Signal</keyword>
<dbReference type="InParanoid" id="A0A059D4U9"/>
<proteinExistence type="predicted"/>
<gene>
    <name evidence="2" type="ORF">EUGRSUZ_B02100</name>
</gene>